<dbReference type="AlphaFoldDB" id="A0A5A7SJH0"/>
<sequence length="593" mass="64036">MSAGDIATLYETPLAANRTGALYNAFSYPTKISAESIALFIACHTAPGDHVLDVFGGSGSTGIAALLCERPTDRMLTLAAERGLNPTWGARDTTVYELSEIGTLLARVMTKAPEPTAFRAAANHLVDAATNLEPSLYVTEGPDGQPGTVRHVIWSDVVECPGCGTQTTYADIRVRYQPLRFDESHTCACGHTGSPDEWSRVLEHSLDPWTGETATRRRRVPWKVYGTSKAGNWSRSAVETDSAGETDSLSRSLPTDAPLVPLTWGDLHRSGYHQGMTHLHHLYTARNFRAVATLWHLVDDEPEELRDALRLLVLSYNAAHSTLMTRVVLKKNSPDFVITGAQSGVMYVSGLPVEKNVFVGVRRKIATFAAAFDVLHGLSGQATVVTGSATKLHLADESVDYVFTDPPFGAYIPYSEVNQPNELWLGRTTRTDDEAIISPAQGKGIDEYRSLLTSVFSEVARVMSPTSEATLVFHSSQASVWRALAASVTDAGLTITAASILDKTQASFKQVNGHVAVSGDPLLRISKCRSAASLGPASTMSELVRDDAEEHADGTPTLRDPRHKFSELIGKALVGGIPITMDARAVYELQGSD</sequence>
<evidence type="ECO:0000259" key="4">
    <source>
        <dbReference type="Pfam" id="PF01555"/>
    </source>
</evidence>
<dbReference type="InterPro" id="IPR002941">
    <property type="entry name" value="DNA_methylase_N4/N6"/>
</dbReference>
<proteinExistence type="inferred from homology"/>
<comment type="caution">
    <text evidence="5">The sequence shown here is derived from an EMBL/GenBank/DDBJ whole genome shotgun (WGS) entry which is preliminary data.</text>
</comment>
<feature type="domain" description="DNA methylase N-4/N-6" evidence="4">
    <location>
        <begin position="21"/>
        <end position="70"/>
    </location>
</feature>
<dbReference type="EMBL" id="VLNY01000001">
    <property type="protein sequence ID" value="KAA0024907.1"/>
    <property type="molecule type" value="Genomic_DNA"/>
</dbReference>
<dbReference type="InterPro" id="IPR002052">
    <property type="entry name" value="DNA_methylase_N6_adenine_CS"/>
</dbReference>
<dbReference type="GO" id="GO:0032259">
    <property type="term" value="P:methylation"/>
    <property type="evidence" value="ECO:0007669"/>
    <property type="project" value="UniProtKB-KW"/>
</dbReference>
<keyword evidence="3" id="KW-0808">Transferase</keyword>
<evidence type="ECO:0000313" key="5">
    <source>
        <dbReference type="EMBL" id="KAA0024907.1"/>
    </source>
</evidence>
<protein>
    <submittedName>
        <fullName evidence="5">DNA methylase</fullName>
    </submittedName>
</protein>
<dbReference type="GO" id="GO:0003677">
    <property type="term" value="F:DNA binding"/>
    <property type="evidence" value="ECO:0007669"/>
    <property type="project" value="InterPro"/>
</dbReference>
<keyword evidence="2 5" id="KW-0489">Methyltransferase</keyword>
<evidence type="ECO:0000256" key="3">
    <source>
        <dbReference type="ARBA" id="ARBA00022679"/>
    </source>
</evidence>
<gene>
    <name evidence="5" type="ORF">FOY51_03005</name>
</gene>
<dbReference type="Proteomes" id="UP000322244">
    <property type="component" value="Unassembled WGS sequence"/>
</dbReference>
<keyword evidence="6" id="KW-1185">Reference proteome</keyword>
<dbReference type="PROSITE" id="PS00092">
    <property type="entry name" value="N6_MTASE"/>
    <property type="match status" value="1"/>
</dbReference>
<dbReference type="SUPFAM" id="SSF53335">
    <property type="entry name" value="S-adenosyl-L-methionine-dependent methyltransferases"/>
    <property type="match status" value="2"/>
</dbReference>
<accession>A0A5A7SJH0</accession>
<dbReference type="Pfam" id="PF01555">
    <property type="entry name" value="N6_N4_Mtase"/>
    <property type="match status" value="1"/>
</dbReference>
<comment type="similarity">
    <text evidence="1">Belongs to the N(4)/N(6)-methyltransferase family.</text>
</comment>
<dbReference type="RefSeq" id="WP_149428684.1">
    <property type="nucleotide sequence ID" value="NZ_VLNY01000001.1"/>
</dbReference>
<name>A0A5A7SJH0_9NOCA</name>
<evidence type="ECO:0000256" key="1">
    <source>
        <dbReference type="ARBA" id="ARBA00006594"/>
    </source>
</evidence>
<dbReference type="InterPro" id="IPR029063">
    <property type="entry name" value="SAM-dependent_MTases_sf"/>
</dbReference>
<evidence type="ECO:0000256" key="2">
    <source>
        <dbReference type="ARBA" id="ARBA00022603"/>
    </source>
</evidence>
<evidence type="ECO:0000313" key="6">
    <source>
        <dbReference type="Proteomes" id="UP000322244"/>
    </source>
</evidence>
<reference evidence="5 6" key="1">
    <citation type="submission" date="2019-07" db="EMBL/GenBank/DDBJ databases">
        <title>Rhodococcus cavernicolus sp. nov., isolated from a cave.</title>
        <authorList>
            <person name="Lee S.D."/>
        </authorList>
    </citation>
    <scope>NUCLEOTIDE SEQUENCE [LARGE SCALE GENOMIC DNA]</scope>
    <source>
        <strain evidence="5 6">C1-24</strain>
    </source>
</reference>
<dbReference type="Gene3D" id="3.40.50.150">
    <property type="entry name" value="Vaccinia Virus protein VP39"/>
    <property type="match status" value="2"/>
</dbReference>
<dbReference type="GO" id="GO:0008170">
    <property type="term" value="F:N-methyltransferase activity"/>
    <property type="evidence" value="ECO:0007669"/>
    <property type="project" value="InterPro"/>
</dbReference>
<organism evidence="5 6">
    <name type="scientific">Antrihabitans cavernicola</name>
    <dbReference type="NCBI Taxonomy" id="2495913"/>
    <lineage>
        <taxon>Bacteria</taxon>
        <taxon>Bacillati</taxon>
        <taxon>Actinomycetota</taxon>
        <taxon>Actinomycetes</taxon>
        <taxon>Mycobacteriales</taxon>
        <taxon>Nocardiaceae</taxon>
        <taxon>Antrihabitans</taxon>
    </lineage>
</organism>
<dbReference type="OrthoDB" id="9773060at2"/>